<feature type="region of interest" description="Disordered" evidence="2">
    <location>
        <begin position="146"/>
        <end position="217"/>
    </location>
</feature>
<evidence type="ECO:0000313" key="5">
    <source>
        <dbReference type="Proteomes" id="UP000244080"/>
    </source>
</evidence>
<dbReference type="InterPro" id="IPR022385">
    <property type="entry name" value="Rhs_assc_core"/>
</dbReference>
<dbReference type="PANTHER" id="PTHR32305">
    <property type="match status" value="1"/>
</dbReference>
<dbReference type="Gene3D" id="2.180.10.10">
    <property type="entry name" value="RHS repeat-associated core"/>
    <property type="match status" value="1"/>
</dbReference>
<comment type="caution">
    <text evidence="4">The sequence shown here is derived from an EMBL/GenBank/DDBJ whole genome shotgun (WGS) entry which is preliminary data.</text>
</comment>
<dbReference type="RefSeq" id="WP_146162416.1">
    <property type="nucleotide sequence ID" value="NZ_CAWNZY010000070.1"/>
</dbReference>
<dbReference type="NCBIfam" id="TIGR03696">
    <property type="entry name" value="Rhs_assc_core"/>
    <property type="match status" value="1"/>
</dbReference>
<reference evidence="4 5" key="1">
    <citation type="submission" date="2017-11" db="EMBL/GenBank/DDBJ databases">
        <title>Population delineation of vibrios coincides with oyster pathogenicity.</title>
        <authorList>
            <person name="Bruto M."/>
            <person name="Labreuche Y."/>
            <person name="James A."/>
            <person name="Piel D."/>
            <person name="Chenivesse S."/>
            <person name="Petton B."/>
            <person name="Polz M.F."/>
            <person name="Le Roux F."/>
        </authorList>
    </citation>
    <scope>NUCLEOTIDE SEQUENCE [LARGE SCALE GENOMIC DNA]</scope>
    <source>
        <strain evidence="4 5">1F_55</strain>
    </source>
</reference>
<feature type="compositionally biased region" description="Polar residues" evidence="2">
    <location>
        <begin position="197"/>
        <end position="207"/>
    </location>
</feature>
<name>A0A2T5E069_VIBSP</name>
<feature type="domain" description="Teneurin-like YD-shell" evidence="3">
    <location>
        <begin position="16"/>
        <end position="134"/>
    </location>
</feature>
<dbReference type="Proteomes" id="UP000244080">
    <property type="component" value="Unassembled WGS sequence"/>
</dbReference>
<evidence type="ECO:0000256" key="1">
    <source>
        <dbReference type="ARBA" id="ARBA00022737"/>
    </source>
</evidence>
<evidence type="ECO:0000313" key="4">
    <source>
        <dbReference type="EMBL" id="PTP12687.1"/>
    </source>
</evidence>
<feature type="non-terminal residue" evidence="4">
    <location>
        <position position="1"/>
    </location>
</feature>
<accession>A0A2T5E069</accession>
<organism evidence="4 5">
    <name type="scientific">Vibrio splendidus</name>
    <dbReference type="NCBI Taxonomy" id="29497"/>
    <lineage>
        <taxon>Bacteria</taxon>
        <taxon>Pseudomonadati</taxon>
        <taxon>Pseudomonadota</taxon>
        <taxon>Gammaproteobacteria</taxon>
        <taxon>Vibrionales</taxon>
        <taxon>Vibrionaceae</taxon>
        <taxon>Vibrio</taxon>
    </lineage>
</organism>
<feature type="compositionally biased region" description="Basic and acidic residues" evidence="2">
    <location>
        <begin position="163"/>
        <end position="193"/>
    </location>
</feature>
<dbReference type="EMBL" id="PIGA01000057">
    <property type="protein sequence ID" value="PTP12687.1"/>
    <property type="molecule type" value="Genomic_DNA"/>
</dbReference>
<dbReference type="AlphaFoldDB" id="A0A2T5E069"/>
<evidence type="ECO:0000256" key="2">
    <source>
        <dbReference type="SAM" id="MobiDB-lite"/>
    </source>
</evidence>
<dbReference type="InterPro" id="IPR050708">
    <property type="entry name" value="T6SS_VgrG/RHS"/>
</dbReference>
<sequence length="363" mass="40021">VYADGKLIALNTQIRDSENKLKNKQVRYLHYDALNSVDMITDGYGNIVERRSYDTWGKQRSISWRSDNVTEVIQSAITNRGYTGHEQIEEVGLIHMNGRIYDAELGRFLSADTVIQAPYVTSSFNRYSYVWNNPLKYTDPTGFRLIENDPDGAYQDPNGGLHDPNKDRLGNGRDSDSGRSNDNKGDSDGKGEALDYSPNNTNEQVNDALTDKEDVNASNNTEIGKSLWDSVVDALNSTVESFKRVEVKVGLMLGFGVDIKVLGAKVRVESPNISIGVVMTDDPRKQGIDVETSLGGVNIGLDDFSYGYDMSKQVDHYHPSKPDMNSTTLDPGGTKVNRGDLGVSGNDLGFKVGAGVFMEVKPR</sequence>
<dbReference type="Pfam" id="PF25023">
    <property type="entry name" value="TEN_YD-shell"/>
    <property type="match status" value="1"/>
</dbReference>
<proteinExistence type="predicted"/>
<evidence type="ECO:0000259" key="3">
    <source>
        <dbReference type="Pfam" id="PF25023"/>
    </source>
</evidence>
<dbReference type="InterPro" id="IPR056823">
    <property type="entry name" value="TEN-like_YD-shell"/>
</dbReference>
<dbReference type="PANTHER" id="PTHR32305:SF15">
    <property type="entry name" value="PROTEIN RHSA-RELATED"/>
    <property type="match status" value="1"/>
</dbReference>
<keyword evidence="1" id="KW-0677">Repeat</keyword>
<protein>
    <recommendedName>
        <fullName evidence="3">Teneurin-like YD-shell domain-containing protein</fullName>
    </recommendedName>
</protein>
<gene>
    <name evidence="4" type="ORF">CWO36_23050</name>
</gene>